<dbReference type="InterPro" id="IPR036098">
    <property type="entry name" value="Thymidylate_synthase_ThyX_sf"/>
</dbReference>
<feature type="binding site" evidence="1">
    <location>
        <position position="204"/>
    </location>
    <ligand>
        <name>dUMP</name>
        <dbReference type="ChEBI" id="CHEBI:246422"/>
        <note>ligand shared between dimeric partners</note>
    </ligand>
</feature>
<dbReference type="PROSITE" id="PS51331">
    <property type="entry name" value="THYX"/>
    <property type="match status" value="1"/>
</dbReference>
<protein>
    <recommendedName>
        <fullName evidence="1">Flavin-dependent thymidylate synthase</fullName>
        <shortName evidence="1">FDTS</shortName>
        <ecNumber evidence="1">2.1.1.148</ecNumber>
    </recommendedName>
    <alternativeName>
        <fullName evidence="1">FAD-dependent thymidylate synthase</fullName>
    </alternativeName>
    <alternativeName>
        <fullName evidence="1">Thymidylate synthase ThyX</fullName>
        <shortName evidence="1">TS</shortName>
        <shortName evidence="1">TSase</shortName>
    </alternativeName>
</protein>
<dbReference type="HAMAP" id="MF_01408">
    <property type="entry name" value="ThyX"/>
    <property type="match status" value="1"/>
</dbReference>
<reference evidence="2 3" key="1">
    <citation type="submission" date="2013-12" db="EMBL/GenBank/DDBJ databases">
        <authorList>
            <person name="Stott M."/>
        </authorList>
    </citation>
    <scope>NUCLEOTIDE SEQUENCE [LARGE SCALE GENOMIC DNA]</scope>
    <source>
        <strain evidence="2 3">K22</strain>
    </source>
</reference>
<dbReference type="GO" id="GO:0050797">
    <property type="term" value="F:thymidylate synthase (FAD) activity"/>
    <property type="evidence" value="ECO:0007669"/>
    <property type="project" value="UniProtKB-UniRule"/>
</dbReference>
<comment type="similarity">
    <text evidence="1">Belongs to the thymidylate synthase ThyX family.</text>
</comment>
<dbReference type="UniPathway" id="UPA00575"/>
<evidence type="ECO:0000313" key="2">
    <source>
        <dbReference type="EMBL" id="CDM66608.1"/>
    </source>
</evidence>
<dbReference type="OrthoDB" id="9774464at2"/>
<organism evidence="2 3">
    <name type="scientific">Pyrinomonas methylaliphatogenes</name>
    <dbReference type="NCBI Taxonomy" id="454194"/>
    <lineage>
        <taxon>Bacteria</taxon>
        <taxon>Pseudomonadati</taxon>
        <taxon>Acidobacteriota</taxon>
        <taxon>Blastocatellia</taxon>
        <taxon>Blastocatellales</taxon>
        <taxon>Pyrinomonadaceae</taxon>
        <taxon>Pyrinomonas</taxon>
    </lineage>
</organism>
<dbReference type="GO" id="GO:0006235">
    <property type="term" value="P:dTTP biosynthetic process"/>
    <property type="evidence" value="ECO:0007669"/>
    <property type="project" value="UniProtKB-UniRule"/>
</dbReference>
<dbReference type="GO" id="GO:0032259">
    <property type="term" value="P:methylation"/>
    <property type="evidence" value="ECO:0007669"/>
    <property type="project" value="UniProtKB-KW"/>
</dbReference>
<proteinExistence type="inferred from homology"/>
<dbReference type="Gene3D" id="3.30.1360.170">
    <property type="match status" value="1"/>
</dbReference>
<sequence>MSEAKDPRRIEIDPSDAAKENFIPVLDRGFVRLVDFMGGDMAVVEAARVSFGQGSKGEERDRRLIDYLMRHEHGTPFEMAVFKFHVKAPIFVARQWFRHRMGSYNEISYRYVEVADEFYVPDRLRAQDAKNKQASVVGAFTEEDHARGRALIEEAYRACYARYQELLAMGVARELARIVLPVGMYTQFYVTYNARSLMNFIRLRTGEGAQHEIRLYAEALSRLFERKMPWTYDAFRRFVLQPEEKGLAGAA</sequence>
<dbReference type="CDD" id="cd20175">
    <property type="entry name" value="ThyX"/>
    <property type="match status" value="1"/>
</dbReference>
<dbReference type="PANTHER" id="PTHR34934">
    <property type="entry name" value="FLAVIN-DEPENDENT THYMIDYLATE SYNTHASE"/>
    <property type="match status" value="1"/>
</dbReference>
<dbReference type="PANTHER" id="PTHR34934:SF1">
    <property type="entry name" value="FLAVIN-DEPENDENT THYMIDYLATE SYNTHASE"/>
    <property type="match status" value="1"/>
</dbReference>
<comment type="subunit">
    <text evidence="1">Homotetramer.</text>
</comment>
<accession>A0A0B6WZD7</accession>
<evidence type="ECO:0000256" key="1">
    <source>
        <dbReference type="HAMAP-Rule" id="MF_01408"/>
    </source>
</evidence>
<keyword evidence="1" id="KW-0521">NADP</keyword>
<dbReference type="EC" id="2.1.1.148" evidence="1"/>
<dbReference type="GO" id="GO:0006231">
    <property type="term" value="P:dTMP biosynthetic process"/>
    <property type="evidence" value="ECO:0007669"/>
    <property type="project" value="UniProtKB-UniRule"/>
</dbReference>
<dbReference type="Proteomes" id="UP000031518">
    <property type="component" value="Unassembled WGS sequence"/>
</dbReference>
<dbReference type="EMBL" id="CBXV010000008">
    <property type="protein sequence ID" value="CDM66608.1"/>
    <property type="molecule type" value="Genomic_DNA"/>
</dbReference>
<keyword evidence="3" id="KW-1185">Reference proteome</keyword>
<comment type="catalytic activity">
    <reaction evidence="1">
        <text>dUMP + (6R)-5,10-methylene-5,6,7,8-tetrahydrofolate + NADPH + H(+) = dTMP + (6S)-5,6,7,8-tetrahydrofolate + NADP(+)</text>
        <dbReference type="Rhea" id="RHEA:29043"/>
        <dbReference type="ChEBI" id="CHEBI:15378"/>
        <dbReference type="ChEBI" id="CHEBI:15636"/>
        <dbReference type="ChEBI" id="CHEBI:57453"/>
        <dbReference type="ChEBI" id="CHEBI:57783"/>
        <dbReference type="ChEBI" id="CHEBI:58349"/>
        <dbReference type="ChEBI" id="CHEBI:63528"/>
        <dbReference type="ChEBI" id="CHEBI:246422"/>
        <dbReference type="EC" id="2.1.1.148"/>
    </reaction>
</comment>
<dbReference type="InterPro" id="IPR003669">
    <property type="entry name" value="Thymidylate_synthase_ThyX"/>
</dbReference>
<reference evidence="2 3" key="2">
    <citation type="submission" date="2015-01" db="EMBL/GenBank/DDBJ databases">
        <title>Complete genome sequence of Pyrinomonas methylaliphatogenes type strain K22T.</title>
        <authorList>
            <person name="Lee K.C.Y."/>
            <person name="Power J.F."/>
            <person name="Dunfield P.F."/>
            <person name="Morgan X.C."/>
            <person name="Huttenhower C."/>
            <person name="Stott M.B."/>
        </authorList>
    </citation>
    <scope>NUCLEOTIDE SEQUENCE [LARGE SCALE GENOMIC DNA]</scope>
    <source>
        <strain evidence="2 3">K22</strain>
    </source>
</reference>
<dbReference type="GO" id="GO:0070402">
    <property type="term" value="F:NADPH binding"/>
    <property type="evidence" value="ECO:0007669"/>
    <property type="project" value="TreeGrafter"/>
</dbReference>
<feature type="active site" description="Involved in ionization of N3 of dUMP, leading to its activation" evidence="1">
    <location>
        <position position="204"/>
    </location>
</feature>
<feature type="binding site" evidence="1">
    <location>
        <begin position="98"/>
        <end position="100"/>
    </location>
    <ligand>
        <name>FAD</name>
        <dbReference type="ChEBI" id="CHEBI:57692"/>
        <note>ligand shared between neighboring subunits</note>
    </ligand>
</feature>
<feature type="binding site" evidence="1">
    <location>
        <begin position="193"/>
        <end position="195"/>
    </location>
    <ligand>
        <name>FAD</name>
        <dbReference type="ChEBI" id="CHEBI:57692"/>
        <note>ligand shared between neighboring subunits</note>
    </ligand>
</feature>
<dbReference type="STRING" id="454194.PYK22_02640"/>
<feature type="binding site" evidence="1">
    <location>
        <position position="199"/>
    </location>
    <ligand>
        <name>FAD</name>
        <dbReference type="ChEBI" id="CHEBI:57692"/>
        <note>ligand shared between neighboring subunits</note>
    </ligand>
</feature>
<dbReference type="AlphaFoldDB" id="A0A0B6WZD7"/>
<comment type="pathway">
    <text evidence="1">Pyrimidine metabolism; dTTP biosynthesis.</text>
</comment>
<feature type="binding site" evidence="1">
    <location>
        <position position="106"/>
    </location>
    <ligand>
        <name>FAD</name>
        <dbReference type="ChEBI" id="CHEBI:57692"/>
        <note>ligand shared between neighboring subunits</note>
    </ligand>
</feature>
<dbReference type="GO" id="GO:0004799">
    <property type="term" value="F:thymidylate synthase activity"/>
    <property type="evidence" value="ECO:0007669"/>
    <property type="project" value="TreeGrafter"/>
</dbReference>
<keyword evidence="1" id="KW-0545">Nucleotide biosynthesis</keyword>
<name>A0A0B6WZD7_9BACT</name>
<feature type="binding site" description="in other chain" evidence="1">
    <location>
        <position position="177"/>
    </location>
    <ligand>
        <name>dUMP</name>
        <dbReference type="ChEBI" id="CHEBI:246422"/>
        <note>ligand shared between dimeric partners</note>
    </ligand>
</feature>
<dbReference type="Pfam" id="PF02511">
    <property type="entry name" value="Thy1"/>
    <property type="match status" value="1"/>
</dbReference>
<feature type="binding site" description="in other chain" evidence="1">
    <location>
        <begin position="106"/>
        <end position="110"/>
    </location>
    <ligand>
        <name>dUMP</name>
        <dbReference type="ChEBI" id="CHEBI:246422"/>
        <note>ligand shared between dimeric partners</note>
    </ligand>
</feature>
<feature type="binding site" evidence="1">
    <location>
        <begin position="95"/>
        <end position="98"/>
    </location>
    <ligand>
        <name>dUMP</name>
        <dbReference type="ChEBI" id="CHEBI:246422"/>
        <note>ligand shared between dimeric partners</note>
    </ligand>
</feature>
<gene>
    <name evidence="1" type="primary">thyX</name>
    <name evidence="2" type="ORF">PYK22_02640</name>
</gene>
<keyword evidence="1 2" id="KW-0489">Methyltransferase</keyword>
<comment type="cofactor">
    <cofactor evidence="1">
        <name>FAD</name>
        <dbReference type="ChEBI" id="CHEBI:57692"/>
    </cofactor>
    <text evidence="1">Binds 4 FAD per tetramer. Each FAD binding site is formed by three monomers.</text>
</comment>
<keyword evidence="1" id="KW-0285">Flavoprotein</keyword>
<comment type="function">
    <text evidence="1">Catalyzes the reductive methylation of 2'-deoxyuridine-5'-monophosphate (dUMP) to 2'-deoxythymidine-5'-monophosphate (dTMP) while utilizing 5,10-methylenetetrahydrofolate (mTHF) as the methyl donor, and NADPH and FADH(2) as the reductant.</text>
</comment>
<feature type="binding site" evidence="1">
    <location>
        <position position="75"/>
    </location>
    <ligand>
        <name>FAD</name>
        <dbReference type="ChEBI" id="CHEBI:57692"/>
        <note>ligand shared between neighboring subunits</note>
    </ligand>
</feature>
<dbReference type="SUPFAM" id="SSF69796">
    <property type="entry name" value="Thymidylate synthase-complementing protein Thy1"/>
    <property type="match status" value="1"/>
</dbReference>
<dbReference type="NCBIfam" id="TIGR02170">
    <property type="entry name" value="thyX"/>
    <property type="match status" value="1"/>
</dbReference>
<keyword evidence="1" id="KW-0274">FAD</keyword>
<dbReference type="GO" id="GO:0050660">
    <property type="term" value="F:flavin adenine dinucleotide binding"/>
    <property type="evidence" value="ECO:0007669"/>
    <property type="project" value="UniProtKB-UniRule"/>
</dbReference>
<keyword evidence="1 2" id="KW-0808">Transferase</keyword>
<evidence type="ECO:0000313" key="3">
    <source>
        <dbReference type="Proteomes" id="UP000031518"/>
    </source>
</evidence>